<dbReference type="Proteomes" id="UP001469553">
    <property type="component" value="Unassembled WGS sequence"/>
</dbReference>
<evidence type="ECO:0000256" key="1">
    <source>
        <dbReference type="SAM" id="MobiDB-lite"/>
    </source>
</evidence>
<name>A0ABV0XZC9_9TELE</name>
<evidence type="ECO:0000313" key="2">
    <source>
        <dbReference type="EMBL" id="MEQ2286874.1"/>
    </source>
</evidence>
<proteinExistence type="predicted"/>
<protein>
    <submittedName>
        <fullName evidence="2">Uncharacterized protein</fullName>
    </submittedName>
</protein>
<accession>A0ABV0XZC9</accession>
<feature type="compositionally biased region" description="Low complexity" evidence="1">
    <location>
        <begin position="52"/>
        <end position="67"/>
    </location>
</feature>
<comment type="caution">
    <text evidence="2">The sequence shown here is derived from an EMBL/GenBank/DDBJ whole genome shotgun (WGS) entry which is preliminary data.</text>
</comment>
<keyword evidence="3" id="KW-1185">Reference proteome</keyword>
<reference evidence="2 3" key="1">
    <citation type="submission" date="2021-06" db="EMBL/GenBank/DDBJ databases">
        <authorList>
            <person name="Palmer J.M."/>
        </authorList>
    </citation>
    <scope>NUCLEOTIDE SEQUENCE [LARGE SCALE GENOMIC DNA]</scope>
    <source>
        <strain evidence="2 3">AS_MEX2019</strain>
        <tissue evidence="2">Muscle</tissue>
    </source>
</reference>
<sequence length="103" mass="11138">MCQVVELRAQWAPRGTLKCFRRAGLGIAPPPVSRGFFPGSVAQCVAWIRARSSPPAWPPASARLPSPETKDKAGTGPDSPRSTFISPSFSSFSCWIFCLFAPQ</sequence>
<dbReference type="EMBL" id="JAHRIP010019152">
    <property type="protein sequence ID" value="MEQ2286874.1"/>
    <property type="molecule type" value="Genomic_DNA"/>
</dbReference>
<feature type="compositionally biased region" description="Low complexity" evidence="1">
    <location>
        <begin position="79"/>
        <end position="88"/>
    </location>
</feature>
<feature type="region of interest" description="Disordered" evidence="1">
    <location>
        <begin position="52"/>
        <end position="88"/>
    </location>
</feature>
<gene>
    <name evidence="2" type="ORF">AMECASPLE_006901</name>
</gene>
<evidence type="ECO:0000313" key="3">
    <source>
        <dbReference type="Proteomes" id="UP001469553"/>
    </source>
</evidence>
<organism evidence="2 3">
    <name type="scientific">Ameca splendens</name>
    <dbReference type="NCBI Taxonomy" id="208324"/>
    <lineage>
        <taxon>Eukaryota</taxon>
        <taxon>Metazoa</taxon>
        <taxon>Chordata</taxon>
        <taxon>Craniata</taxon>
        <taxon>Vertebrata</taxon>
        <taxon>Euteleostomi</taxon>
        <taxon>Actinopterygii</taxon>
        <taxon>Neopterygii</taxon>
        <taxon>Teleostei</taxon>
        <taxon>Neoteleostei</taxon>
        <taxon>Acanthomorphata</taxon>
        <taxon>Ovalentaria</taxon>
        <taxon>Atherinomorphae</taxon>
        <taxon>Cyprinodontiformes</taxon>
        <taxon>Goodeidae</taxon>
        <taxon>Ameca</taxon>
    </lineage>
</organism>